<protein>
    <submittedName>
        <fullName evidence="1">Uncharacterized protein</fullName>
    </submittedName>
</protein>
<evidence type="ECO:0000313" key="1">
    <source>
        <dbReference type="EMBL" id="KAG8564407.1"/>
    </source>
</evidence>
<sequence length="71" mass="8605">MTLNLLLRTFFRGLYGLCSWTVRMNKIKRRLIASEGQCFLYLQKIVFLFSNVINRYKWIIVSYAFSWDCRV</sequence>
<keyword evidence="2" id="KW-1185">Reference proteome</keyword>
<comment type="caution">
    <text evidence="1">The sequence shown here is derived from an EMBL/GenBank/DDBJ whole genome shotgun (WGS) entry which is preliminary data.</text>
</comment>
<dbReference type="EMBL" id="WNYA01000007">
    <property type="protein sequence ID" value="KAG8564407.1"/>
    <property type="molecule type" value="Genomic_DNA"/>
</dbReference>
<name>A0AAV7AWQ3_ENGPU</name>
<dbReference type="AlphaFoldDB" id="A0AAV7AWQ3"/>
<dbReference type="Proteomes" id="UP000824782">
    <property type="component" value="Unassembled WGS sequence"/>
</dbReference>
<accession>A0AAV7AWQ3</accession>
<organism evidence="1 2">
    <name type="scientific">Engystomops pustulosus</name>
    <name type="common">Tungara frog</name>
    <name type="synonym">Physalaemus pustulosus</name>
    <dbReference type="NCBI Taxonomy" id="76066"/>
    <lineage>
        <taxon>Eukaryota</taxon>
        <taxon>Metazoa</taxon>
        <taxon>Chordata</taxon>
        <taxon>Craniata</taxon>
        <taxon>Vertebrata</taxon>
        <taxon>Euteleostomi</taxon>
        <taxon>Amphibia</taxon>
        <taxon>Batrachia</taxon>
        <taxon>Anura</taxon>
        <taxon>Neobatrachia</taxon>
        <taxon>Hyloidea</taxon>
        <taxon>Leptodactylidae</taxon>
        <taxon>Leiuperinae</taxon>
        <taxon>Engystomops</taxon>
    </lineage>
</organism>
<proteinExistence type="predicted"/>
<reference evidence="1" key="1">
    <citation type="thesis" date="2020" institute="ProQuest LLC" country="789 East Eisenhower Parkway, Ann Arbor, MI, USA">
        <title>Comparative Genomics and Chromosome Evolution.</title>
        <authorList>
            <person name="Mudd A.B."/>
        </authorList>
    </citation>
    <scope>NUCLEOTIDE SEQUENCE</scope>
    <source>
        <strain evidence="1">237g6f4</strain>
        <tissue evidence="1">Blood</tissue>
    </source>
</reference>
<evidence type="ECO:0000313" key="2">
    <source>
        <dbReference type="Proteomes" id="UP000824782"/>
    </source>
</evidence>
<gene>
    <name evidence="1" type="ORF">GDO81_016446</name>
</gene>